<dbReference type="RefSeq" id="WP_324698199.1">
    <property type="nucleotide sequence ID" value="NZ_JAYMYJ010000155.1"/>
</dbReference>
<organism evidence="1 2">
    <name type="scientific">Candidatus Thiothrix phosphatis</name>
    <dbReference type="NCBI Taxonomy" id="3112415"/>
    <lineage>
        <taxon>Bacteria</taxon>
        <taxon>Pseudomonadati</taxon>
        <taxon>Pseudomonadota</taxon>
        <taxon>Gammaproteobacteria</taxon>
        <taxon>Thiotrichales</taxon>
        <taxon>Thiotrichaceae</taxon>
        <taxon>Thiothrix</taxon>
    </lineage>
</organism>
<proteinExistence type="predicted"/>
<protein>
    <recommendedName>
        <fullName evidence="3">SH3 domain-containing protein</fullName>
    </recommendedName>
</protein>
<comment type="caution">
    <text evidence="1">The sequence shown here is derived from an EMBL/GenBank/DDBJ whole genome shotgun (WGS) entry which is preliminary data.</text>
</comment>
<dbReference type="Proteomes" id="UP001308005">
    <property type="component" value="Unassembled WGS sequence"/>
</dbReference>
<evidence type="ECO:0000313" key="1">
    <source>
        <dbReference type="EMBL" id="MEB4593354.1"/>
    </source>
</evidence>
<keyword evidence="2" id="KW-1185">Reference proteome</keyword>
<gene>
    <name evidence="1" type="ORF">VSS37_20420</name>
</gene>
<sequence>MAQLVIKRASWWESNSAKQAMVWTPIATLQMGTLVGLGYFHHRLDDLETRTESLVSLDAAINQSARAVLRQEDRPAAALAVQERALPKPAPVSLQVMLNHPETLNTMSAGEDFSGSVLAMVGRAGYAPESAAPIGQVASGRTSVTLAAPPSGQPIKPVASKKTVPAAAVQHASAKREVGQPVAKTVRMPHLASSTREAAYAELEAARTAAANRMGLHVDEALLLPAQFPDKSLDAIAPPAPIVTEDASPLALPSMGGKPLPVGSVVWIYLGERRDYGWYGQRLHISPDSGLPEVGKSYHTQEVHGIYDRPHGDRAMGGFQQGDLVTILNVLHEANNGVWAKVQKAQSVGRTNH</sequence>
<evidence type="ECO:0008006" key="3">
    <source>
        <dbReference type="Google" id="ProtNLM"/>
    </source>
</evidence>
<name>A0ABU6D2Q7_9GAMM</name>
<dbReference type="EMBL" id="JAYMYJ010000155">
    <property type="protein sequence ID" value="MEB4593354.1"/>
    <property type="molecule type" value="Genomic_DNA"/>
</dbReference>
<evidence type="ECO:0000313" key="2">
    <source>
        <dbReference type="Proteomes" id="UP001308005"/>
    </source>
</evidence>
<accession>A0ABU6D2Q7</accession>
<reference evidence="2" key="1">
    <citation type="submission" date="2023-07" db="EMBL/GenBank/DDBJ databases">
        <title>The carbon used by Thiothrix.</title>
        <authorList>
            <person name="Chen L."/>
        </authorList>
    </citation>
    <scope>NUCLEOTIDE SEQUENCE [LARGE SCALE GENOMIC DNA]</scope>
</reference>